<dbReference type="OrthoDB" id="1305064at2759"/>
<dbReference type="KEGG" id="nta:107808854"/>
<sequence>MDKEGVLQTDLKTITAVLVDFYMELLGTKGDHRIKAFINFFHSGHILTMAQQLDLVKHFNNKEIKNASFSIGSNKSTCPDDYSSDFFKAVWCISKLICKRLRKAITPLVAENQAAFAEGRSQVHNILICHDLLGYNNSKTTPRCLMKIDIRNASDMLVFRQTSFSI</sequence>
<dbReference type="AlphaFoldDB" id="A0A1S4BJ37"/>
<reference evidence="1" key="1">
    <citation type="journal article" date="2014" name="Nat. Commun.">
        <title>The tobacco genome sequence and its comparison with those of tomato and potato.</title>
        <authorList>
            <person name="Sierro N."/>
            <person name="Battey J.N."/>
            <person name="Ouadi S."/>
            <person name="Bakaher N."/>
            <person name="Bovet L."/>
            <person name="Willig A."/>
            <person name="Goepfert S."/>
            <person name="Peitsch M.C."/>
            <person name="Ivanov N.V."/>
        </authorList>
    </citation>
    <scope>NUCLEOTIDE SEQUENCE [LARGE SCALE GENOMIC DNA]</scope>
</reference>
<dbReference type="RefSeq" id="XP_016488903.2">
    <property type="nucleotide sequence ID" value="XM_016633417.2"/>
</dbReference>
<name>A0A1S4BJ37_TOBAC</name>
<dbReference type="Proteomes" id="UP000790787">
    <property type="component" value="Chromosome 6"/>
</dbReference>
<accession>A0A1S4BJ37</accession>
<reference evidence="2" key="2">
    <citation type="submission" date="2025-08" db="UniProtKB">
        <authorList>
            <consortium name="RefSeq"/>
        </authorList>
    </citation>
    <scope>IDENTIFICATION</scope>
    <source>
        <tissue evidence="2">Leaf</tissue>
    </source>
</reference>
<gene>
    <name evidence="2" type="primary">LOC107808854</name>
</gene>
<evidence type="ECO:0000313" key="1">
    <source>
        <dbReference type="Proteomes" id="UP000790787"/>
    </source>
</evidence>
<dbReference type="GeneID" id="107808854"/>
<proteinExistence type="predicted"/>
<evidence type="ECO:0000313" key="2">
    <source>
        <dbReference type="RefSeq" id="XP_016488903.2"/>
    </source>
</evidence>
<dbReference type="PaxDb" id="4097-A0A1S4BJ37"/>
<protein>
    <submittedName>
        <fullName evidence="2">Uncharacterized protein LOC107808854</fullName>
    </submittedName>
</protein>
<dbReference type="RefSeq" id="XP_016488903.1">
    <property type="nucleotide sequence ID" value="XM_016633417.1"/>
</dbReference>
<keyword evidence="1" id="KW-1185">Reference proteome</keyword>
<organism evidence="1 2">
    <name type="scientific">Nicotiana tabacum</name>
    <name type="common">Common tobacco</name>
    <dbReference type="NCBI Taxonomy" id="4097"/>
    <lineage>
        <taxon>Eukaryota</taxon>
        <taxon>Viridiplantae</taxon>
        <taxon>Streptophyta</taxon>
        <taxon>Embryophyta</taxon>
        <taxon>Tracheophyta</taxon>
        <taxon>Spermatophyta</taxon>
        <taxon>Magnoliopsida</taxon>
        <taxon>eudicotyledons</taxon>
        <taxon>Gunneridae</taxon>
        <taxon>Pentapetalae</taxon>
        <taxon>asterids</taxon>
        <taxon>lamiids</taxon>
        <taxon>Solanales</taxon>
        <taxon>Solanaceae</taxon>
        <taxon>Nicotianoideae</taxon>
        <taxon>Nicotianeae</taxon>
        <taxon>Nicotiana</taxon>
    </lineage>
</organism>